<feature type="transmembrane region" description="Helical" evidence="6">
    <location>
        <begin position="331"/>
        <end position="348"/>
    </location>
</feature>
<keyword evidence="4 6" id="KW-1133">Transmembrane helix</keyword>
<dbReference type="InterPro" id="IPR036259">
    <property type="entry name" value="MFS_trans_sf"/>
</dbReference>
<dbReference type="GO" id="GO:0022857">
    <property type="term" value="F:transmembrane transporter activity"/>
    <property type="evidence" value="ECO:0007669"/>
    <property type="project" value="InterPro"/>
</dbReference>
<comment type="similarity">
    <text evidence="2">Belongs to the major facilitator superfamily. Proton-dependent oligopeptide transporter (POT/PTR) (TC 2.A.17) family.</text>
</comment>
<dbReference type="SUPFAM" id="SSF103473">
    <property type="entry name" value="MFS general substrate transporter"/>
    <property type="match status" value="1"/>
</dbReference>
<evidence type="ECO:0000256" key="2">
    <source>
        <dbReference type="ARBA" id="ARBA00005982"/>
    </source>
</evidence>
<gene>
    <name evidence="7" type="ORF">C5167_022608</name>
</gene>
<dbReference type="PANTHER" id="PTHR11654">
    <property type="entry name" value="OLIGOPEPTIDE TRANSPORTER-RELATED"/>
    <property type="match status" value="1"/>
</dbReference>
<evidence type="ECO:0000256" key="5">
    <source>
        <dbReference type="ARBA" id="ARBA00023136"/>
    </source>
</evidence>
<keyword evidence="5 6" id="KW-0472">Membrane</keyword>
<keyword evidence="3 6" id="KW-0812">Transmembrane</keyword>
<evidence type="ECO:0000313" key="8">
    <source>
        <dbReference type="Proteomes" id="UP000316621"/>
    </source>
</evidence>
<feature type="transmembrane region" description="Helical" evidence="6">
    <location>
        <begin position="368"/>
        <end position="388"/>
    </location>
</feature>
<evidence type="ECO:0000313" key="7">
    <source>
        <dbReference type="EMBL" id="RZC60836.1"/>
    </source>
</evidence>
<keyword evidence="8" id="KW-1185">Reference proteome</keyword>
<dbReference type="EMBL" id="CM010719">
    <property type="protein sequence ID" value="RZC60836.1"/>
    <property type="molecule type" value="Genomic_DNA"/>
</dbReference>
<feature type="transmembrane region" description="Helical" evidence="6">
    <location>
        <begin position="198"/>
        <end position="221"/>
    </location>
</feature>
<evidence type="ECO:0000256" key="3">
    <source>
        <dbReference type="ARBA" id="ARBA00022692"/>
    </source>
</evidence>
<feature type="transmembrane region" description="Helical" evidence="6">
    <location>
        <begin position="290"/>
        <end position="311"/>
    </location>
</feature>
<dbReference type="Gene3D" id="1.20.1250.20">
    <property type="entry name" value="MFS general substrate transporter like domains"/>
    <property type="match status" value="1"/>
</dbReference>
<dbReference type="GO" id="GO:0016020">
    <property type="term" value="C:membrane"/>
    <property type="evidence" value="ECO:0007669"/>
    <property type="project" value="UniProtKB-SubCell"/>
</dbReference>
<feature type="transmembrane region" description="Helical" evidence="6">
    <location>
        <begin position="408"/>
        <end position="432"/>
    </location>
</feature>
<comment type="subcellular location">
    <subcellularLocation>
        <location evidence="1">Membrane</location>
        <topology evidence="1">Multi-pass membrane protein</topology>
    </subcellularLocation>
</comment>
<feature type="transmembrane region" description="Helical" evidence="6">
    <location>
        <begin position="496"/>
        <end position="515"/>
    </location>
</feature>
<evidence type="ECO:0008006" key="9">
    <source>
        <dbReference type="Google" id="ProtNLM"/>
    </source>
</evidence>
<evidence type="ECO:0000256" key="4">
    <source>
        <dbReference type="ARBA" id="ARBA00022989"/>
    </source>
</evidence>
<organism evidence="7 8">
    <name type="scientific">Papaver somniferum</name>
    <name type="common">Opium poppy</name>
    <dbReference type="NCBI Taxonomy" id="3469"/>
    <lineage>
        <taxon>Eukaryota</taxon>
        <taxon>Viridiplantae</taxon>
        <taxon>Streptophyta</taxon>
        <taxon>Embryophyta</taxon>
        <taxon>Tracheophyta</taxon>
        <taxon>Spermatophyta</taxon>
        <taxon>Magnoliopsida</taxon>
        <taxon>Ranunculales</taxon>
        <taxon>Papaveraceae</taxon>
        <taxon>Papaveroideae</taxon>
        <taxon>Papaver</taxon>
    </lineage>
</organism>
<dbReference type="Pfam" id="PF00854">
    <property type="entry name" value="PTR2"/>
    <property type="match status" value="1"/>
</dbReference>
<evidence type="ECO:0000256" key="1">
    <source>
        <dbReference type="ARBA" id="ARBA00004141"/>
    </source>
</evidence>
<sequence>MEEEKWIGGMESKEGYTQDGTVDLKDRPILRSKGGRWKACSFIVGYELLERMAYFGVLANLVVYLTTRLHEGTVESSNNVTNWIGTTWMTHIVSLPALKPPLCGNGVLAQDCDARASSFQLAIFYTALYIIAIGNGGTKPNISTLGAEQFDRYEPKEKLQKLSFFNWWMFTIFIGTLFANTVVVYVQDNVGWSLGYGLPTLGLAISEVLSLIWLWFSLLLCENAKFLPDEPKNLHELSPDEYTSARKFRIDHTPSLRALGKAAVKTGRLTGPWRLCSVTQVEETKQMVKMIPILIVTFIPCAVLAQTNTLFVKQGATLQRSMGPNFDIPPASLAAFITLSMLISIVVYDRYFVPLVRRYTKNPRGITILQRMGIGIVIHIICMITASLTERKRLNAARDNNITGKSEIVPLSIFVLLTAVSFDGISDAFFLVADIEFFYDQAPESMKSIGTSYYTTSLGIGQFLSSFLLKTVADVTKKNHHKGWILNNLNASRLDYFYAFLGVLSVLNLIVFLIVTKKFVYNVDHEPEEFSETEPAEK</sequence>
<reference evidence="7 8" key="1">
    <citation type="journal article" date="2018" name="Science">
        <title>The opium poppy genome and morphinan production.</title>
        <authorList>
            <person name="Guo L."/>
            <person name="Winzer T."/>
            <person name="Yang X."/>
            <person name="Li Y."/>
            <person name="Ning Z."/>
            <person name="He Z."/>
            <person name="Teodor R."/>
            <person name="Lu Y."/>
            <person name="Bowser T.A."/>
            <person name="Graham I.A."/>
            <person name="Ye K."/>
        </authorList>
    </citation>
    <scope>NUCLEOTIDE SEQUENCE [LARGE SCALE GENOMIC DNA]</scope>
    <source>
        <strain evidence="8">cv. HN1</strain>
        <tissue evidence="7">Leaves</tissue>
    </source>
</reference>
<feature type="transmembrane region" description="Helical" evidence="6">
    <location>
        <begin position="165"/>
        <end position="186"/>
    </location>
</feature>
<dbReference type="OMA" id="LVLHIIV"/>
<accession>A0A4Y7JJV9</accession>
<dbReference type="Proteomes" id="UP000316621">
    <property type="component" value="Chromosome 5"/>
</dbReference>
<dbReference type="InterPro" id="IPR000109">
    <property type="entry name" value="POT_fam"/>
</dbReference>
<name>A0A4Y7JJV9_PAPSO</name>
<dbReference type="AlphaFoldDB" id="A0A4Y7JJV9"/>
<dbReference type="Gramene" id="RZC60836">
    <property type="protein sequence ID" value="RZC60836"/>
    <property type="gene ID" value="C5167_022608"/>
</dbReference>
<evidence type="ECO:0000256" key="6">
    <source>
        <dbReference type="SAM" id="Phobius"/>
    </source>
</evidence>
<proteinExistence type="inferred from homology"/>
<feature type="transmembrane region" description="Helical" evidence="6">
    <location>
        <begin position="453"/>
        <end position="473"/>
    </location>
</feature>
<protein>
    <recommendedName>
        <fullName evidence="9">Major facilitator superfamily (MFS) profile domain-containing protein</fullName>
    </recommendedName>
</protein>